<protein>
    <submittedName>
        <fullName evidence="5">Restriction endonuclease subunit S</fullName>
        <ecNumber evidence="5">3.1.21.-</ecNumber>
    </submittedName>
</protein>
<feature type="non-terminal residue" evidence="5">
    <location>
        <position position="1"/>
    </location>
</feature>
<evidence type="ECO:0000256" key="2">
    <source>
        <dbReference type="ARBA" id="ARBA00022747"/>
    </source>
</evidence>
<dbReference type="InterPro" id="IPR044946">
    <property type="entry name" value="Restrct_endonuc_typeI_TRD_sf"/>
</dbReference>
<evidence type="ECO:0000256" key="1">
    <source>
        <dbReference type="ARBA" id="ARBA00010923"/>
    </source>
</evidence>
<evidence type="ECO:0000313" key="6">
    <source>
        <dbReference type="Proteomes" id="UP000823865"/>
    </source>
</evidence>
<evidence type="ECO:0000256" key="3">
    <source>
        <dbReference type="ARBA" id="ARBA00023125"/>
    </source>
</evidence>
<dbReference type="EMBL" id="JAHLFU010000022">
    <property type="protein sequence ID" value="MBU3852456.1"/>
    <property type="molecule type" value="Genomic_DNA"/>
</dbReference>
<dbReference type="Pfam" id="PF01420">
    <property type="entry name" value="Methylase_S"/>
    <property type="match status" value="1"/>
</dbReference>
<keyword evidence="5" id="KW-0255">Endonuclease</keyword>
<dbReference type="SUPFAM" id="SSF116734">
    <property type="entry name" value="DNA methylase specificity domain"/>
    <property type="match status" value="2"/>
</dbReference>
<dbReference type="InterPro" id="IPR051212">
    <property type="entry name" value="Type-I_RE_S_subunit"/>
</dbReference>
<dbReference type="InterPro" id="IPR000055">
    <property type="entry name" value="Restrct_endonuc_typeI_TRD"/>
</dbReference>
<dbReference type="Gene3D" id="3.90.220.20">
    <property type="entry name" value="DNA methylase specificity domains"/>
    <property type="match status" value="2"/>
</dbReference>
<gene>
    <name evidence="5" type="ORF">H9789_01255</name>
</gene>
<dbReference type="GO" id="GO:0009307">
    <property type="term" value="P:DNA restriction-modification system"/>
    <property type="evidence" value="ECO:0007669"/>
    <property type="project" value="UniProtKB-KW"/>
</dbReference>
<comment type="caution">
    <text evidence="5">The sequence shown here is derived from an EMBL/GenBank/DDBJ whole genome shotgun (WGS) entry which is preliminary data.</text>
</comment>
<reference evidence="5" key="2">
    <citation type="submission" date="2021-04" db="EMBL/GenBank/DDBJ databases">
        <authorList>
            <person name="Gilroy R."/>
        </authorList>
    </citation>
    <scope>NUCLEOTIDE SEQUENCE</scope>
    <source>
        <strain evidence="5">G3-2149</strain>
    </source>
</reference>
<keyword evidence="5" id="KW-0540">Nuclease</keyword>
<dbReference type="PANTHER" id="PTHR43140">
    <property type="entry name" value="TYPE-1 RESTRICTION ENZYME ECOKI SPECIFICITY PROTEIN"/>
    <property type="match status" value="1"/>
</dbReference>
<evidence type="ECO:0000259" key="4">
    <source>
        <dbReference type="Pfam" id="PF01420"/>
    </source>
</evidence>
<feature type="domain" description="Type I restriction modification DNA specificity" evidence="4">
    <location>
        <begin position="103"/>
        <end position="262"/>
    </location>
</feature>
<dbReference type="GO" id="GO:0016787">
    <property type="term" value="F:hydrolase activity"/>
    <property type="evidence" value="ECO:0007669"/>
    <property type="project" value="UniProtKB-KW"/>
</dbReference>
<dbReference type="EC" id="3.1.21.-" evidence="5"/>
<sequence>FKSYGFISQINAFTLGIREGKNIQYEDFSLMKLPLPTLQEQQSIATYLDQKCGEIDELIALQEEMITKLQSYKQSVITEAVTKGLDKNAPLKDSGIEWIGEIPEHWKVVKIKYLAKIKSGDSISSNEVNQEGVYEVYGGNGLMGYCNKKNVDGFNIIIGRVGALCGNVRLISESKYITDNALILNCFDGVLCPYMYIMLKAANLNNLNTSNAQPLITGSKVLNVSLPIPPLPEQQSIADYLDRKCGEIDELISIKQQKIEKLKDYKKSLIFECVTGKRKVC</sequence>
<organism evidence="5 6">
    <name type="scientific">Candidatus Paraprevotella stercoravium</name>
    <dbReference type="NCBI Taxonomy" id="2838725"/>
    <lineage>
        <taxon>Bacteria</taxon>
        <taxon>Pseudomonadati</taxon>
        <taxon>Bacteroidota</taxon>
        <taxon>Bacteroidia</taxon>
        <taxon>Bacteroidales</taxon>
        <taxon>Prevotellaceae</taxon>
        <taxon>Paraprevotella</taxon>
    </lineage>
</organism>
<reference evidence="5" key="1">
    <citation type="journal article" date="2021" name="PeerJ">
        <title>Extensive microbial diversity within the chicken gut microbiome revealed by metagenomics and culture.</title>
        <authorList>
            <person name="Gilroy R."/>
            <person name="Ravi A."/>
            <person name="Getino M."/>
            <person name="Pursley I."/>
            <person name="Horton D.L."/>
            <person name="Alikhan N.F."/>
            <person name="Baker D."/>
            <person name="Gharbi K."/>
            <person name="Hall N."/>
            <person name="Watson M."/>
            <person name="Adriaenssens E.M."/>
            <person name="Foster-Nyarko E."/>
            <person name="Jarju S."/>
            <person name="Secka A."/>
            <person name="Antonio M."/>
            <person name="Oren A."/>
            <person name="Chaudhuri R.R."/>
            <person name="La Ragione R."/>
            <person name="Hildebrand F."/>
            <person name="Pallen M.J."/>
        </authorList>
    </citation>
    <scope>NUCLEOTIDE SEQUENCE</scope>
    <source>
        <strain evidence="5">G3-2149</strain>
    </source>
</reference>
<dbReference type="CDD" id="cd17266">
    <property type="entry name" value="RMtype1_S_Sau1132ORF3780P-TRD2-CR2_like"/>
    <property type="match status" value="1"/>
</dbReference>
<proteinExistence type="inferred from homology"/>
<dbReference type="GO" id="GO:0004519">
    <property type="term" value="F:endonuclease activity"/>
    <property type="evidence" value="ECO:0007669"/>
    <property type="project" value="UniProtKB-KW"/>
</dbReference>
<dbReference type="Proteomes" id="UP000823865">
    <property type="component" value="Unassembled WGS sequence"/>
</dbReference>
<name>A0A9E2P0V8_9BACT</name>
<accession>A0A9E2P0V8</accession>
<dbReference type="GO" id="GO:0003677">
    <property type="term" value="F:DNA binding"/>
    <property type="evidence" value="ECO:0007669"/>
    <property type="project" value="UniProtKB-KW"/>
</dbReference>
<evidence type="ECO:0000313" key="5">
    <source>
        <dbReference type="EMBL" id="MBU3852456.1"/>
    </source>
</evidence>
<dbReference type="AlphaFoldDB" id="A0A9E2P0V8"/>
<keyword evidence="2" id="KW-0680">Restriction system</keyword>
<dbReference type="Gene3D" id="1.10.287.1120">
    <property type="entry name" value="Bipartite methylase S protein"/>
    <property type="match status" value="1"/>
</dbReference>
<comment type="similarity">
    <text evidence="1">Belongs to the type-I restriction system S methylase family.</text>
</comment>
<dbReference type="PANTHER" id="PTHR43140:SF1">
    <property type="entry name" value="TYPE I RESTRICTION ENZYME ECOKI SPECIFICITY SUBUNIT"/>
    <property type="match status" value="1"/>
</dbReference>
<keyword evidence="3" id="KW-0238">DNA-binding</keyword>
<keyword evidence="5" id="KW-0378">Hydrolase</keyword>